<proteinExistence type="predicted"/>
<feature type="compositionally biased region" description="Acidic residues" evidence="1">
    <location>
        <begin position="181"/>
        <end position="192"/>
    </location>
</feature>
<keyword evidence="3" id="KW-1185">Reference proteome</keyword>
<dbReference type="OrthoDB" id="10662988at2759"/>
<feature type="compositionally biased region" description="Low complexity" evidence="1">
    <location>
        <begin position="162"/>
        <end position="172"/>
    </location>
</feature>
<dbReference type="EMBL" id="JANBPU010000014">
    <property type="protein sequence ID" value="KAJ1920401.1"/>
    <property type="molecule type" value="Genomic_DNA"/>
</dbReference>
<feature type="compositionally biased region" description="Basic and acidic residues" evidence="1">
    <location>
        <begin position="151"/>
        <end position="161"/>
    </location>
</feature>
<feature type="compositionally biased region" description="Polar residues" evidence="1">
    <location>
        <begin position="122"/>
        <end position="132"/>
    </location>
</feature>
<name>A0A9W8A6X0_9FUNG</name>
<comment type="caution">
    <text evidence="2">The sequence shown here is derived from an EMBL/GenBank/DDBJ whole genome shotgun (WGS) entry which is preliminary data.</text>
</comment>
<dbReference type="Proteomes" id="UP001150538">
    <property type="component" value="Unassembled WGS sequence"/>
</dbReference>
<reference evidence="2" key="1">
    <citation type="submission" date="2022-07" db="EMBL/GenBank/DDBJ databases">
        <title>Phylogenomic reconstructions and comparative analyses of Kickxellomycotina fungi.</title>
        <authorList>
            <person name="Reynolds N.K."/>
            <person name="Stajich J.E."/>
            <person name="Barry K."/>
            <person name="Grigoriev I.V."/>
            <person name="Crous P."/>
            <person name="Smith M.E."/>
        </authorList>
    </citation>
    <scope>NUCLEOTIDE SEQUENCE</scope>
    <source>
        <strain evidence="2">NBRC 100468</strain>
    </source>
</reference>
<dbReference type="AlphaFoldDB" id="A0A9W8A6X0"/>
<evidence type="ECO:0000256" key="1">
    <source>
        <dbReference type="SAM" id="MobiDB-lite"/>
    </source>
</evidence>
<organism evidence="2 3">
    <name type="scientific">Mycoemilia scoparia</name>
    <dbReference type="NCBI Taxonomy" id="417184"/>
    <lineage>
        <taxon>Eukaryota</taxon>
        <taxon>Fungi</taxon>
        <taxon>Fungi incertae sedis</taxon>
        <taxon>Zoopagomycota</taxon>
        <taxon>Kickxellomycotina</taxon>
        <taxon>Kickxellomycetes</taxon>
        <taxon>Kickxellales</taxon>
        <taxon>Kickxellaceae</taxon>
        <taxon>Mycoemilia</taxon>
    </lineage>
</organism>
<feature type="region of interest" description="Disordered" evidence="1">
    <location>
        <begin position="102"/>
        <end position="192"/>
    </location>
</feature>
<gene>
    <name evidence="2" type="ORF">H4219_001377</name>
</gene>
<evidence type="ECO:0000313" key="3">
    <source>
        <dbReference type="Proteomes" id="UP001150538"/>
    </source>
</evidence>
<protein>
    <submittedName>
        <fullName evidence="2">Uncharacterized protein</fullName>
    </submittedName>
</protein>
<accession>A0A9W8A6X0</accession>
<sequence length="192" mass="21438">MTLTVLRQLPVLQESLVLHKISGVKLNNQIPSSINPTPKEGDLYIHKDGAVHERPDDDDDDDNENEDYDMESLGLEFDFIFPDSQSLDGICAVIGENITKHVGEIDPDQEDSDDNDQNSENMTGITRLNGTSDLKKSGFFTEPVDPQQLSEDGRRTMERLNETISENNTNSNASGNTDGHNEDEEDRFEDAP</sequence>
<feature type="compositionally biased region" description="Acidic residues" evidence="1">
    <location>
        <begin position="105"/>
        <end position="117"/>
    </location>
</feature>
<evidence type="ECO:0000313" key="2">
    <source>
        <dbReference type="EMBL" id="KAJ1920401.1"/>
    </source>
</evidence>